<comment type="caution">
    <text evidence="3">The sequence shown here is derived from an EMBL/GenBank/DDBJ whole genome shotgun (WGS) entry which is preliminary data.</text>
</comment>
<keyword evidence="2" id="KW-1133">Transmembrane helix</keyword>
<reference evidence="3 4" key="1">
    <citation type="submission" date="2018-02" db="EMBL/GenBank/DDBJ databases">
        <title>The draft genome of Sphingobacterium sp. 5JN-11.</title>
        <authorList>
            <person name="Liu L."/>
            <person name="Li L."/>
            <person name="Liang L."/>
            <person name="Zhang X."/>
            <person name="Wang T."/>
        </authorList>
    </citation>
    <scope>NUCLEOTIDE SEQUENCE [LARGE SCALE GENOMIC DNA]</scope>
    <source>
        <strain evidence="3 4">5JN-11</strain>
    </source>
</reference>
<dbReference type="Pfam" id="PF01066">
    <property type="entry name" value="CDP-OH_P_transf"/>
    <property type="match status" value="1"/>
</dbReference>
<dbReference type="RefSeq" id="WP_105717114.1">
    <property type="nucleotide sequence ID" value="NZ_PVBQ01000007.1"/>
</dbReference>
<accession>A0A2S9J3P9</accession>
<dbReference type="InterPro" id="IPR043130">
    <property type="entry name" value="CDP-OH_PTrfase_TM_dom"/>
</dbReference>
<keyword evidence="2" id="KW-0472">Membrane</keyword>
<keyword evidence="2" id="KW-0812">Transmembrane</keyword>
<feature type="region of interest" description="Disordered" evidence="1">
    <location>
        <begin position="217"/>
        <end position="237"/>
    </location>
</feature>
<dbReference type="Gene3D" id="1.20.120.1760">
    <property type="match status" value="1"/>
</dbReference>
<feature type="transmembrane region" description="Helical" evidence="2">
    <location>
        <begin position="42"/>
        <end position="61"/>
    </location>
</feature>
<evidence type="ECO:0000256" key="1">
    <source>
        <dbReference type="SAM" id="MobiDB-lite"/>
    </source>
</evidence>
<feature type="transmembrane region" description="Helical" evidence="2">
    <location>
        <begin position="67"/>
        <end position="87"/>
    </location>
</feature>
<evidence type="ECO:0000313" key="4">
    <source>
        <dbReference type="Proteomes" id="UP000239711"/>
    </source>
</evidence>
<dbReference type="GO" id="GO:0016780">
    <property type="term" value="F:phosphotransferase activity, for other substituted phosphate groups"/>
    <property type="evidence" value="ECO:0007669"/>
    <property type="project" value="InterPro"/>
</dbReference>
<feature type="transmembrane region" description="Helical" evidence="2">
    <location>
        <begin position="99"/>
        <end position="124"/>
    </location>
</feature>
<evidence type="ECO:0000256" key="2">
    <source>
        <dbReference type="SAM" id="Phobius"/>
    </source>
</evidence>
<keyword evidence="3" id="KW-0808">Transferase</keyword>
<feature type="transmembrane region" description="Helical" evidence="2">
    <location>
        <begin position="170"/>
        <end position="200"/>
    </location>
</feature>
<keyword evidence="4" id="KW-1185">Reference proteome</keyword>
<dbReference type="Proteomes" id="UP000239711">
    <property type="component" value="Unassembled WGS sequence"/>
</dbReference>
<dbReference type="GO" id="GO:0008654">
    <property type="term" value="P:phospholipid biosynthetic process"/>
    <property type="evidence" value="ECO:0007669"/>
    <property type="project" value="InterPro"/>
</dbReference>
<dbReference type="AlphaFoldDB" id="A0A2S9J3P9"/>
<organism evidence="3 4">
    <name type="scientific">Sphingobacterium haloxyli</name>
    <dbReference type="NCBI Taxonomy" id="2100533"/>
    <lineage>
        <taxon>Bacteria</taxon>
        <taxon>Pseudomonadati</taxon>
        <taxon>Bacteroidota</taxon>
        <taxon>Sphingobacteriia</taxon>
        <taxon>Sphingobacteriales</taxon>
        <taxon>Sphingobacteriaceae</taxon>
        <taxon>Sphingobacterium</taxon>
    </lineage>
</organism>
<feature type="transmembrane region" description="Helical" evidence="2">
    <location>
        <begin position="130"/>
        <end position="150"/>
    </location>
</feature>
<dbReference type="InterPro" id="IPR000462">
    <property type="entry name" value="CDP-OH_P_trans"/>
</dbReference>
<dbReference type="EMBL" id="PVBQ01000007">
    <property type="protein sequence ID" value="PRD47401.1"/>
    <property type="molecule type" value="Genomic_DNA"/>
</dbReference>
<dbReference type="OrthoDB" id="116551at2"/>
<dbReference type="GO" id="GO:0016020">
    <property type="term" value="C:membrane"/>
    <property type="evidence" value="ECO:0007669"/>
    <property type="project" value="InterPro"/>
</dbReference>
<evidence type="ECO:0000313" key="3">
    <source>
        <dbReference type="EMBL" id="PRD47401.1"/>
    </source>
</evidence>
<gene>
    <name evidence="3" type="ORF">C5745_11355</name>
</gene>
<name>A0A2S9J3P9_9SPHI</name>
<proteinExistence type="predicted"/>
<sequence length="237" mass="27041">MSQKINKKLFQDRKRTNFLSSSEQKMISYLVPRIPNWISSDGLTAIGLFGSLMILGSFLLAEYVARPWLLLGIIGFFVQWFGDSLDGRIAYYRNKSRKWYGFALDIVMDWISTVMIGLGYVFYATGDFKYSGFALVALYGWAMIISQLRYRITDKYTIDAGLLGPTEIRVIICAVLLCEILFAGSINYLVIIICVALFFINCVDTKKLLDMGDERDWEEKKNKEVATNEKEAQSSNT</sequence>
<protein>
    <submittedName>
        <fullName evidence="3">CDP-alcohol phosphatidyltransferase</fullName>
    </submittedName>
</protein>